<sequence length="225" mass="26380">MENNWETATPYLSKIRVTSNPNNQPVTIHGDSDGLKCIGVGTDAAVFQCLYVPSYAFKLYAEDKISKVNIEKEVYRTLGASSFFSTCFAATENYLVLSFEEGPTLFDCLLQGIHIPERVILDVEDARQYIREQGLNPRDIHLKNILMQNGRAKIIDVSEYIQPGNDFRFEHLKKAYEDHYHRMDSKPVPFWLLETIRKWYHQRQKYFSTYEEFMQFVIKHTTFKK</sequence>
<keyword evidence="1" id="KW-0418">Kinase</keyword>
<organism evidence="1 2">
    <name type="scientific">Oceanobacillus longus</name>
    <dbReference type="NCBI Taxonomy" id="930120"/>
    <lineage>
        <taxon>Bacteria</taxon>
        <taxon>Bacillati</taxon>
        <taxon>Bacillota</taxon>
        <taxon>Bacilli</taxon>
        <taxon>Bacillales</taxon>
        <taxon>Bacillaceae</taxon>
        <taxon>Oceanobacillus</taxon>
    </lineage>
</organism>
<dbReference type="InterPro" id="IPR011009">
    <property type="entry name" value="Kinase-like_dom_sf"/>
</dbReference>
<dbReference type="Gene3D" id="1.10.510.10">
    <property type="entry name" value="Transferase(Phosphotransferase) domain 1"/>
    <property type="match status" value="1"/>
</dbReference>
<dbReference type="RefSeq" id="WP_379494951.1">
    <property type="nucleotide sequence ID" value="NZ_JBHSAO010000001.1"/>
</dbReference>
<dbReference type="SUPFAM" id="SSF56112">
    <property type="entry name" value="Protein kinase-like (PK-like)"/>
    <property type="match status" value="1"/>
</dbReference>
<accession>A0ABV8GU88</accession>
<evidence type="ECO:0000313" key="1">
    <source>
        <dbReference type="EMBL" id="MFC4022436.1"/>
    </source>
</evidence>
<reference evidence="2" key="1">
    <citation type="journal article" date="2019" name="Int. J. Syst. Evol. Microbiol.">
        <title>The Global Catalogue of Microorganisms (GCM) 10K type strain sequencing project: providing services to taxonomists for standard genome sequencing and annotation.</title>
        <authorList>
            <consortium name="The Broad Institute Genomics Platform"/>
            <consortium name="The Broad Institute Genome Sequencing Center for Infectious Disease"/>
            <person name="Wu L."/>
            <person name="Ma J."/>
        </authorList>
    </citation>
    <scope>NUCLEOTIDE SEQUENCE [LARGE SCALE GENOMIC DNA]</scope>
    <source>
        <strain evidence="2">IBRC-M 10703</strain>
    </source>
</reference>
<dbReference type="EMBL" id="JBHSAO010000001">
    <property type="protein sequence ID" value="MFC4022436.1"/>
    <property type="molecule type" value="Genomic_DNA"/>
</dbReference>
<protein>
    <submittedName>
        <fullName evidence="1">Serine/threonine protein kinase</fullName>
    </submittedName>
</protein>
<dbReference type="Proteomes" id="UP001595772">
    <property type="component" value="Unassembled WGS sequence"/>
</dbReference>
<proteinExistence type="predicted"/>
<evidence type="ECO:0000313" key="2">
    <source>
        <dbReference type="Proteomes" id="UP001595772"/>
    </source>
</evidence>
<gene>
    <name evidence="1" type="ORF">ACFOUV_01230</name>
</gene>
<name>A0ABV8GU88_9BACI</name>
<keyword evidence="1" id="KW-0808">Transferase</keyword>
<comment type="caution">
    <text evidence="1">The sequence shown here is derived from an EMBL/GenBank/DDBJ whole genome shotgun (WGS) entry which is preliminary data.</text>
</comment>
<dbReference type="GO" id="GO:0004674">
    <property type="term" value="F:protein serine/threonine kinase activity"/>
    <property type="evidence" value="ECO:0007669"/>
    <property type="project" value="UniProtKB-KW"/>
</dbReference>
<keyword evidence="1" id="KW-0723">Serine/threonine-protein kinase</keyword>
<keyword evidence="2" id="KW-1185">Reference proteome</keyword>